<evidence type="ECO:0000313" key="2">
    <source>
        <dbReference type="Proteomes" id="UP000007266"/>
    </source>
</evidence>
<sequence>MGGNPVNMQRLMREIKGLEKGFEYCKQYDVRLSNLAKSNISSQYQKVPLIALITKP</sequence>
<dbReference type="Proteomes" id="UP000007266">
    <property type="component" value="Linkage group 5"/>
</dbReference>
<evidence type="ECO:0000313" key="1">
    <source>
        <dbReference type="EMBL" id="EFA04280.1"/>
    </source>
</evidence>
<reference evidence="1 2" key="2">
    <citation type="journal article" date="2010" name="Nucleic Acids Res.">
        <title>BeetleBase in 2010: revisions to provide comprehensive genomic information for Tribolium castaneum.</title>
        <authorList>
            <person name="Kim H.S."/>
            <person name="Murphy T."/>
            <person name="Xia J."/>
            <person name="Caragea D."/>
            <person name="Park Y."/>
            <person name="Beeman R.W."/>
            <person name="Lorenzen M.D."/>
            <person name="Butcher S."/>
            <person name="Manak J.R."/>
            <person name="Brown S.J."/>
        </authorList>
    </citation>
    <scope>GENOME REANNOTATION</scope>
    <source>
        <strain evidence="1 2">Georgia GA2</strain>
    </source>
</reference>
<dbReference type="EMBL" id="KQ971343">
    <property type="protein sequence ID" value="EFA04280.1"/>
    <property type="molecule type" value="Genomic_DNA"/>
</dbReference>
<keyword evidence="2" id="KW-1185">Reference proteome</keyword>
<proteinExistence type="predicted"/>
<accession>D6WMJ3</accession>
<organism evidence="1 2">
    <name type="scientific">Tribolium castaneum</name>
    <name type="common">Red flour beetle</name>
    <dbReference type="NCBI Taxonomy" id="7070"/>
    <lineage>
        <taxon>Eukaryota</taxon>
        <taxon>Metazoa</taxon>
        <taxon>Ecdysozoa</taxon>
        <taxon>Arthropoda</taxon>
        <taxon>Hexapoda</taxon>
        <taxon>Insecta</taxon>
        <taxon>Pterygota</taxon>
        <taxon>Neoptera</taxon>
        <taxon>Endopterygota</taxon>
        <taxon>Coleoptera</taxon>
        <taxon>Polyphaga</taxon>
        <taxon>Cucujiformia</taxon>
        <taxon>Tenebrionidae</taxon>
        <taxon>Tenebrionidae incertae sedis</taxon>
        <taxon>Tribolium</taxon>
    </lineage>
</organism>
<name>D6WMJ3_TRICA</name>
<dbReference type="AlphaFoldDB" id="D6WMJ3"/>
<gene>
    <name evidence="1" type="primary">GLEAN_14570</name>
    <name evidence="1" type="ORF">TcasGA2_TC014570</name>
</gene>
<dbReference type="InParanoid" id="D6WMJ3"/>
<dbReference type="HOGENOM" id="CLU_3016857_0_0_1"/>
<reference evidence="1 2" key="1">
    <citation type="journal article" date="2008" name="Nature">
        <title>The genome of the model beetle and pest Tribolium castaneum.</title>
        <authorList>
            <consortium name="Tribolium Genome Sequencing Consortium"/>
            <person name="Richards S."/>
            <person name="Gibbs R.A."/>
            <person name="Weinstock G.M."/>
            <person name="Brown S.J."/>
            <person name="Denell R."/>
            <person name="Beeman R.W."/>
            <person name="Gibbs R."/>
            <person name="Beeman R.W."/>
            <person name="Brown S.J."/>
            <person name="Bucher G."/>
            <person name="Friedrich M."/>
            <person name="Grimmelikhuijzen C.J."/>
            <person name="Klingler M."/>
            <person name="Lorenzen M."/>
            <person name="Richards S."/>
            <person name="Roth S."/>
            <person name="Schroder R."/>
            <person name="Tautz D."/>
            <person name="Zdobnov E.M."/>
            <person name="Muzny D."/>
            <person name="Gibbs R.A."/>
            <person name="Weinstock G.M."/>
            <person name="Attaway T."/>
            <person name="Bell S."/>
            <person name="Buhay C.J."/>
            <person name="Chandrabose M.N."/>
            <person name="Chavez D."/>
            <person name="Clerk-Blankenburg K.P."/>
            <person name="Cree A."/>
            <person name="Dao M."/>
            <person name="Davis C."/>
            <person name="Chacko J."/>
            <person name="Dinh H."/>
            <person name="Dugan-Rocha S."/>
            <person name="Fowler G."/>
            <person name="Garner T.T."/>
            <person name="Garnes J."/>
            <person name="Gnirke A."/>
            <person name="Hawes A."/>
            <person name="Hernandez J."/>
            <person name="Hines S."/>
            <person name="Holder M."/>
            <person name="Hume J."/>
            <person name="Jhangiani S.N."/>
            <person name="Joshi V."/>
            <person name="Khan Z.M."/>
            <person name="Jackson L."/>
            <person name="Kovar C."/>
            <person name="Kowis A."/>
            <person name="Lee S."/>
            <person name="Lewis L.R."/>
            <person name="Margolis J."/>
            <person name="Morgan M."/>
            <person name="Nazareth L.V."/>
            <person name="Nguyen N."/>
            <person name="Okwuonu G."/>
            <person name="Parker D."/>
            <person name="Richards S."/>
            <person name="Ruiz S.J."/>
            <person name="Santibanez J."/>
            <person name="Savard J."/>
            <person name="Scherer S.E."/>
            <person name="Schneider B."/>
            <person name="Sodergren E."/>
            <person name="Tautz D."/>
            <person name="Vattahil S."/>
            <person name="Villasana D."/>
            <person name="White C.S."/>
            <person name="Wright R."/>
            <person name="Park Y."/>
            <person name="Beeman R.W."/>
            <person name="Lord J."/>
            <person name="Oppert B."/>
            <person name="Lorenzen M."/>
            <person name="Brown S."/>
            <person name="Wang L."/>
            <person name="Savard J."/>
            <person name="Tautz D."/>
            <person name="Richards S."/>
            <person name="Weinstock G."/>
            <person name="Gibbs R.A."/>
            <person name="Liu Y."/>
            <person name="Worley K."/>
            <person name="Weinstock G."/>
            <person name="Elsik C.G."/>
            <person name="Reese J.T."/>
            <person name="Elhaik E."/>
            <person name="Landan G."/>
            <person name="Graur D."/>
            <person name="Arensburger P."/>
            <person name="Atkinson P."/>
            <person name="Beeman R.W."/>
            <person name="Beidler J."/>
            <person name="Brown S.J."/>
            <person name="Demuth J.P."/>
            <person name="Drury D.W."/>
            <person name="Du Y.Z."/>
            <person name="Fujiwara H."/>
            <person name="Lorenzen M."/>
            <person name="Maselli V."/>
            <person name="Osanai M."/>
            <person name="Park Y."/>
            <person name="Robertson H.M."/>
            <person name="Tu Z."/>
            <person name="Wang J.J."/>
            <person name="Wang S."/>
            <person name="Richards S."/>
            <person name="Song H."/>
            <person name="Zhang L."/>
            <person name="Sodergren E."/>
            <person name="Werner D."/>
            <person name="Stanke M."/>
            <person name="Morgenstern B."/>
            <person name="Solovyev V."/>
            <person name="Kosarev P."/>
            <person name="Brown G."/>
            <person name="Chen H.C."/>
            <person name="Ermolaeva O."/>
            <person name="Hlavina W."/>
            <person name="Kapustin Y."/>
            <person name="Kiryutin B."/>
            <person name="Kitts P."/>
            <person name="Maglott D."/>
            <person name="Pruitt K."/>
            <person name="Sapojnikov V."/>
            <person name="Souvorov A."/>
            <person name="Mackey A.J."/>
            <person name="Waterhouse R.M."/>
            <person name="Wyder S."/>
            <person name="Zdobnov E.M."/>
            <person name="Zdobnov E.M."/>
            <person name="Wyder S."/>
            <person name="Kriventseva E.V."/>
            <person name="Kadowaki T."/>
            <person name="Bork P."/>
            <person name="Aranda M."/>
            <person name="Bao R."/>
            <person name="Beermann A."/>
            <person name="Berns N."/>
            <person name="Bolognesi R."/>
            <person name="Bonneton F."/>
            <person name="Bopp D."/>
            <person name="Brown S.J."/>
            <person name="Bucher G."/>
            <person name="Butts T."/>
            <person name="Chaumot A."/>
            <person name="Denell R.E."/>
            <person name="Ferrier D.E."/>
            <person name="Friedrich M."/>
            <person name="Gordon C.M."/>
            <person name="Jindra M."/>
            <person name="Klingler M."/>
            <person name="Lan Q."/>
            <person name="Lattorff H.M."/>
            <person name="Laudet V."/>
            <person name="von Levetsow C."/>
            <person name="Liu Z."/>
            <person name="Lutz R."/>
            <person name="Lynch J.A."/>
            <person name="da Fonseca R.N."/>
            <person name="Posnien N."/>
            <person name="Reuter R."/>
            <person name="Roth S."/>
            <person name="Savard J."/>
            <person name="Schinko J.B."/>
            <person name="Schmitt C."/>
            <person name="Schoppmeier M."/>
            <person name="Schroder R."/>
            <person name="Shippy T.D."/>
            <person name="Simonnet F."/>
            <person name="Marques-Souza H."/>
            <person name="Tautz D."/>
            <person name="Tomoyasu Y."/>
            <person name="Trauner J."/>
            <person name="Van der Zee M."/>
            <person name="Vervoort M."/>
            <person name="Wittkopp N."/>
            <person name="Wimmer E.A."/>
            <person name="Yang X."/>
            <person name="Jones A.K."/>
            <person name="Sattelle D.B."/>
            <person name="Ebert P.R."/>
            <person name="Nelson D."/>
            <person name="Scott J.G."/>
            <person name="Beeman R.W."/>
            <person name="Muthukrishnan S."/>
            <person name="Kramer K.J."/>
            <person name="Arakane Y."/>
            <person name="Beeman R.W."/>
            <person name="Zhu Q."/>
            <person name="Hogenkamp D."/>
            <person name="Dixit R."/>
            <person name="Oppert B."/>
            <person name="Jiang H."/>
            <person name="Zou Z."/>
            <person name="Marshall J."/>
            <person name="Elpidina E."/>
            <person name="Vinokurov K."/>
            <person name="Oppert C."/>
            <person name="Zou Z."/>
            <person name="Evans J."/>
            <person name="Lu Z."/>
            <person name="Zhao P."/>
            <person name="Sumathipala N."/>
            <person name="Altincicek B."/>
            <person name="Vilcinskas A."/>
            <person name="Williams M."/>
            <person name="Hultmark D."/>
            <person name="Hetru C."/>
            <person name="Jiang H."/>
            <person name="Grimmelikhuijzen C.J."/>
            <person name="Hauser F."/>
            <person name="Cazzamali G."/>
            <person name="Williamson M."/>
            <person name="Park Y."/>
            <person name="Li B."/>
            <person name="Tanaka Y."/>
            <person name="Predel R."/>
            <person name="Neupert S."/>
            <person name="Schachtner J."/>
            <person name="Verleyen P."/>
            <person name="Raible F."/>
            <person name="Bork P."/>
            <person name="Friedrich M."/>
            <person name="Walden K.K."/>
            <person name="Robertson H.M."/>
            <person name="Angeli S."/>
            <person name="Foret S."/>
            <person name="Bucher G."/>
            <person name="Schuetz S."/>
            <person name="Maleszka R."/>
            <person name="Wimmer E.A."/>
            <person name="Beeman R.W."/>
            <person name="Lorenzen M."/>
            <person name="Tomoyasu Y."/>
            <person name="Miller S.C."/>
            <person name="Grossmann D."/>
            <person name="Bucher G."/>
        </authorList>
    </citation>
    <scope>NUCLEOTIDE SEQUENCE [LARGE SCALE GENOMIC DNA]</scope>
    <source>
        <strain evidence="1 2">Georgia GA2</strain>
    </source>
</reference>
<protein>
    <submittedName>
        <fullName evidence="1">Uncharacterized protein</fullName>
    </submittedName>
</protein>